<evidence type="ECO:0000256" key="1">
    <source>
        <dbReference type="SAM" id="MobiDB-lite"/>
    </source>
</evidence>
<evidence type="ECO:0000259" key="2">
    <source>
        <dbReference type="Pfam" id="PF18126"/>
    </source>
</evidence>
<dbReference type="Proteomes" id="UP000629468">
    <property type="component" value="Unassembled WGS sequence"/>
</dbReference>
<dbReference type="GO" id="GO:0003735">
    <property type="term" value="F:structural constituent of ribosome"/>
    <property type="evidence" value="ECO:0007669"/>
    <property type="project" value="InterPro"/>
</dbReference>
<organism evidence="3 4">
    <name type="scientific">Agaricus bisporus var. burnettii</name>
    <dbReference type="NCBI Taxonomy" id="192524"/>
    <lineage>
        <taxon>Eukaryota</taxon>
        <taxon>Fungi</taxon>
        <taxon>Dikarya</taxon>
        <taxon>Basidiomycota</taxon>
        <taxon>Agaricomycotina</taxon>
        <taxon>Agaricomycetes</taxon>
        <taxon>Agaricomycetidae</taxon>
        <taxon>Agaricales</taxon>
        <taxon>Agaricineae</taxon>
        <taxon>Agaricaceae</taxon>
        <taxon>Agaricus</taxon>
    </lineage>
</organism>
<dbReference type="AlphaFoldDB" id="A0A8H7C6M3"/>
<dbReference type="PANTHER" id="PTHR28041:SF1">
    <property type="entry name" value="LARGE RIBOSOMAL SUBUNIT PROTEIN ML59"/>
    <property type="match status" value="1"/>
</dbReference>
<feature type="region of interest" description="Disordered" evidence="1">
    <location>
        <begin position="197"/>
        <end position="222"/>
    </location>
</feature>
<sequence>MSNLAAARVIKNFRLKQLLRVESHIRQLGPLSDHTIPALEPGSKTAVLPNPFIPRKTLTSKKWKPPVYSLRQQVELVKKAKAAGLLHLLPPGPKNPIPATDVKEAIKGIQETPNSMSLGTLKHQLKDNKKDKSLWMNPVAWEGRISTRKVRGRELGITLYAGKKRMFKGHKWERARRLKMKKRQMVLKSMERRIHNFKNYYRRRRPDPLKPPRTSKSPKLPF</sequence>
<evidence type="ECO:0000313" key="3">
    <source>
        <dbReference type="EMBL" id="KAF7763609.1"/>
    </source>
</evidence>
<dbReference type="Pfam" id="PF18126">
    <property type="entry name" value="Mitoc_mL59"/>
    <property type="match status" value="1"/>
</dbReference>
<evidence type="ECO:0000313" key="4">
    <source>
        <dbReference type="Proteomes" id="UP000629468"/>
    </source>
</evidence>
<dbReference type="EMBL" id="JABXXO010000011">
    <property type="protein sequence ID" value="KAF7763609.1"/>
    <property type="molecule type" value="Genomic_DNA"/>
</dbReference>
<proteinExistence type="predicted"/>
<dbReference type="InterPro" id="IPR040922">
    <property type="entry name" value="Ribosomal_mL59_dom"/>
</dbReference>
<reference evidence="3 4" key="1">
    <citation type="journal article" name="Sci. Rep.">
        <title>Telomere-to-telomere assembled and centromere annotated genomes of the two main subspecies of the button mushroom Agaricus bisporus reveal especially polymorphic chromosome ends.</title>
        <authorList>
            <person name="Sonnenberg A.S.M."/>
            <person name="Sedaghat-Telgerd N."/>
            <person name="Lavrijssen B."/>
            <person name="Ohm R.A."/>
            <person name="Hendrickx P.M."/>
            <person name="Scholtmeijer K."/>
            <person name="Baars J.J.P."/>
            <person name="van Peer A."/>
        </authorList>
    </citation>
    <scope>NUCLEOTIDE SEQUENCE [LARGE SCALE GENOMIC DNA]</scope>
    <source>
        <strain evidence="3 4">H119_p4</strain>
    </source>
</reference>
<dbReference type="InterPro" id="IPR037507">
    <property type="entry name" value="Ribosomal_mL59"/>
</dbReference>
<dbReference type="GO" id="GO:0005762">
    <property type="term" value="C:mitochondrial large ribosomal subunit"/>
    <property type="evidence" value="ECO:0007669"/>
    <property type="project" value="InterPro"/>
</dbReference>
<gene>
    <name evidence="3" type="ORF">Agabi119p4_8146</name>
</gene>
<accession>A0A8H7C6M3</accession>
<comment type="caution">
    <text evidence="3">The sequence shown here is derived from an EMBL/GenBank/DDBJ whole genome shotgun (WGS) entry which is preliminary data.</text>
</comment>
<protein>
    <recommendedName>
        <fullName evidence="2">Large ribosomal subunit protein mL59 domain-containing protein</fullName>
    </recommendedName>
</protein>
<dbReference type="PANTHER" id="PTHR28041">
    <property type="entry name" value="54S RIBOSOMAL PROTEIN L25, MITOCHONDRIAL"/>
    <property type="match status" value="1"/>
</dbReference>
<feature type="domain" description="Large ribosomal subunit protein mL59" evidence="2">
    <location>
        <begin position="11"/>
        <end position="199"/>
    </location>
</feature>
<name>A0A8H7C6M3_AGABI</name>